<sequence>MADKVWKGNTGGTTWMQRSLITMMEFIPLRIMYVVIDIFVIPFYMLFVHQAYLAMYHFYRLRRGCSMLGAFMNVYRNECKFAQIILDRFYIYSGGKMEFEIDNFELYEQLAKSDEAFVIYSAHIGNYEAAGYKLKANNKRYNALVYGGESETVMENRRRLMAENNINMIVTKDDLSHLFEMNNALSNGESLSIPGDRMFGSQRHITCSFMGAKAKFPLGPFAIAAQRETPAIAIHVMKEKTHLYHIYIQKIHGEGKNIKERAENLARDYVAGLEKVVNAYPTQWFNYYEFWA</sequence>
<keyword evidence="3" id="KW-0997">Cell inner membrane</keyword>
<keyword evidence="7" id="KW-0812">Transmembrane</keyword>
<evidence type="ECO:0000256" key="7">
    <source>
        <dbReference type="SAM" id="Phobius"/>
    </source>
</evidence>
<dbReference type="AlphaFoldDB" id="A0AA37HWM0"/>
<evidence type="ECO:0000256" key="5">
    <source>
        <dbReference type="ARBA" id="ARBA00023136"/>
    </source>
</evidence>
<dbReference type="GO" id="GO:0009247">
    <property type="term" value="P:glycolipid biosynthetic process"/>
    <property type="evidence" value="ECO:0007669"/>
    <property type="project" value="UniProtKB-ARBA"/>
</dbReference>
<keyword evidence="7" id="KW-1133">Transmembrane helix</keyword>
<dbReference type="EMBL" id="BPTR01000001">
    <property type="protein sequence ID" value="GJG28220.1"/>
    <property type="molecule type" value="Genomic_DNA"/>
</dbReference>
<protein>
    <submittedName>
        <fullName evidence="8">Lipid A biosynthesis acyltransferase</fullName>
    </submittedName>
</protein>
<dbReference type="GO" id="GO:0016746">
    <property type="term" value="F:acyltransferase activity"/>
    <property type="evidence" value="ECO:0007669"/>
    <property type="project" value="UniProtKB-KW"/>
</dbReference>
<name>A0AA37HWM0_SEGBR</name>
<keyword evidence="2" id="KW-1003">Cell membrane</keyword>
<dbReference type="PANTHER" id="PTHR30606:SF10">
    <property type="entry name" value="PHOSPHATIDYLINOSITOL MANNOSIDE ACYLTRANSFERASE"/>
    <property type="match status" value="1"/>
</dbReference>
<evidence type="ECO:0000256" key="6">
    <source>
        <dbReference type="ARBA" id="ARBA00023315"/>
    </source>
</evidence>
<dbReference type="Pfam" id="PF03279">
    <property type="entry name" value="Lip_A_acyltrans"/>
    <property type="match status" value="1"/>
</dbReference>
<feature type="transmembrane region" description="Helical" evidence="7">
    <location>
        <begin position="31"/>
        <end position="53"/>
    </location>
</feature>
<organism evidence="8 9">
    <name type="scientific">Segatella bryantii</name>
    <name type="common">Prevotella bryantii</name>
    <dbReference type="NCBI Taxonomy" id="77095"/>
    <lineage>
        <taxon>Bacteria</taxon>
        <taxon>Pseudomonadati</taxon>
        <taxon>Bacteroidota</taxon>
        <taxon>Bacteroidia</taxon>
        <taxon>Bacteroidales</taxon>
        <taxon>Prevotellaceae</taxon>
        <taxon>Segatella</taxon>
    </lineage>
</organism>
<keyword evidence="6 8" id="KW-0012">Acyltransferase</keyword>
<comment type="subcellular location">
    <subcellularLocation>
        <location evidence="1">Cell inner membrane</location>
    </subcellularLocation>
</comment>
<dbReference type="InterPro" id="IPR004960">
    <property type="entry name" value="LipA_acyltrans"/>
</dbReference>
<keyword evidence="4" id="KW-0808">Transferase</keyword>
<evidence type="ECO:0000256" key="3">
    <source>
        <dbReference type="ARBA" id="ARBA00022519"/>
    </source>
</evidence>
<evidence type="ECO:0000256" key="1">
    <source>
        <dbReference type="ARBA" id="ARBA00004533"/>
    </source>
</evidence>
<comment type="caution">
    <text evidence="8">The sequence shown here is derived from an EMBL/GenBank/DDBJ whole genome shotgun (WGS) entry which is preliminary data.</text>
</comment>
<evidence type="ECO:0000313" key="9">
    <source>
        <dbReference type="Proteomes" id="UP000887043"/>
    </source>
</evidence>
<dbReference type="GO" id="GO:0005886">
    <property type="term" value="C:plasma membrane"/>
    <property type="evidence" value="ECO:0007669"/>
    <property type="project" value="UniProtKB-SubCell"/>
</dbReference>
<dbReference type="PANTHER" id="PTHR30606">
    <property type="entry name" value="LIPID A BIOSYNTHESIS LAUROYL ACYLTRANSFERASE"/>
    <property type="match status" value="1"/>
</dbReference>
<evidence type="ECO:0000256" key="4">
    <source>
        <dbReference type="ARBA" id="ARBA00022679"/>
    </source>
</evidence>
<evidence type="ECO:0000256" key="2">
    <source>
        <dbReference type="ARBA" id="ARBA00022475"/>
    </source>
</evidence>
<evidence type="ECO:0000313" key="8">
    <source>
        <dbReference type="EMBL" id="GJG28220.1"/>
    </source>
</evidence>
<dbReference type="Proteomes" id="UP000887043">
    <property type="component" value="Unassembled WGS sequence"/>
</dbReference>
<dbReference type="RefSeq" id="WP_074803267.1">
    <property type="nucleotide sequence ID" value="NZ_BPTR01000001.1"/>
</dbReference>
<reference evidence="8" key="1">
    <citation type="submission" date="2021-08" db="EMBL/GenBank/DDBJ databases">
        <title>Prevotella lacticifex sp. nov., isolated from rumen of cow.</title>
        <authorList>
            <person name="Shinkai T."/>
            <person name="Ikeyama N."/>
            <person name="Kumagai M."/>
            <person name="Ohmori H."/>
            <person name="Sakamoto M."/>
            <person name="Ohkuma M."/>
            <person name="Mitsumori M."/>
        </authorList>
    </citation>
    <scope>NUCLEOTIDE SEQUENCE</scope>
    <source>
        <strain evidence="8">DSM 11371</strain>
    </source>
</reference>
<gene>
    <name evidence="8" type="ORF">PRRU23_19200</name>
</gene>
<accession>A0AA37HWM0</accession>
<proteinExistence type="predicted"/>
<dbReference type="CDD" id="cd07984">
    <property type="entry name" value="LPLAT_LABLAT-like"/>
    <property type="match status" value="1"/>
</dbReference>
<keyword evidence="5 7" id="KW-0472">Membrane</keyword>